<keyword evidence="3" id="KW-1185">Reference proteome</keyword>
<dbReference type="PROSITE" id="PS51257">
    <property type="entry name" value="PROKAR_LIPOPROTEIN"/>
    <property type="match status" value="1"/>
</dbReference>
<name>A0ABV9NJ74_9GAMM</name>
<sequence>MKRIATVLALLLLAACSTSSEVRSSYAAASGDRFAYEIENAGAMDAEALGIFRARLDSQLAARGLLAADGTPPTRRVAIRIDTYRMRHGAARGLLGAMAGTDSIQSTVVVRDPGGAVLGEVRVDSGNATALGTATGMIERHADQVVAFVAGGA</sequence>
<dbReference type="Proteomes" id="UP001595892">
    <property type="component" value="Unassembled WGS sequence"/>
</dbReference>
<dbReference type="Pfam" id="PF14366">
    <property type="entry name" value="DUF4410"/>
    <property type="match status" value="1"/>
</dbReference>
<evidence type="ECO:0000313" key="2">
    <source>
        <dbReference type="EMBL" id="MFC4726995.1"/>
    </source>
</evidence>
<dbReference type="RefSeq" id="WP_377002967.1">
    <property type="nucleotide sequence ID" value="NZ_JBHSGG010000002.1"/>
</dbReference>
<protein>
    <submittedName>
        <fullName evidence="2">DUF4410 domain-containing protein</fullName>
    </submittedName>
</protein>
<feature type="chain" id="PRO_5046752840" evidence="1">
    <location>
        <begin position="21"/>
        <end position="153"/>
    </location>
</feature>
<gene>
    <name evidence="2" type="ORF">ACFO3Q_02220</name>
</gene>
<comment type="caution">
    <text evidence="2">The sequence shown here is derived from an EMBL/GenBank/DDBJ whole genome shotgun (WGS) entry which is preliminary data.</text>
</comment>
<organism evidence="2 3">
    <name type="scientific">Coralloluteibacterium thermophilum</name>
    <dbReference type="NCBI Taxonomy" id="2707049"/>
    <lineage>
        <taxon>Bacteria</taxon>
        <taxon>Pseudomonadati</taxon>
        <taxon>Pseudomonadota</taxon>
        <taxon>Gammaproteobacteria</taxon>
        <taxon>Lysobacterales</taxon>
        <taxon>Lysobacteraceae</taxon>
        <taxon>Coralloluteibacterium</taxon>
    </lineage>
</organism>
<feature type="signal peptide" evidence="1">
    <location>
        <begin position="1"/>
        <end position="20"/>
    </location>
</feature>
<accession>A0ABV9NJ74</accession>
<reference evidence="3" key="1">
    <citation type="journal article" date="2019" name="Int. J. Syst. Evol. Microbiol.">
        <title>The Global Catalogue of Microorganisms (GCM) 10K type strain sequencing project: providing services to taxonomists for standard genome sequencing and annotation.</title>
        <authorList>
            <consortium name="The Broad Institute Genomics Platform"/>
            <consortium name="The Broad Institute Genome Sequencing Center for Infectious Disease"/>
            <person name="Wu L."/>
            <person name="Ma J."/>
        </authorList>
    </citation>
    <scope>NUCLEOTIDE SEQUENCE [LARGE SCALE GENOMIC DNA]</scope>
    <source>
        <strain evidence="3">CGMCC 1.13574</strain>
    </source>
</reference>
<proteinExistence type="predicted"/>
<keyword evidence="1" id="KW-0732">Signal</keyword>
<dbReference type="InterPro" id="IPR025522">
    <property type="entry name" value="DUF4410"/>
</dbReference>
<evidence type="ECO:0000256" key="1">
    <source>
        <dbReference type="SAM" id="SignalP"/>
    </source>
</evidence>
<dbReference type="EMBL" id="JBHSGG010000002">
    <property type="protein sequence ID" value="MFC4726995.1"/>
    <property type="molecule type" value="Genomic_DNA"/>
</dbReference>
<evidence type="ECO:0000313" key="3">
    <source>
        <dbReference type="Proteomes" id="UP001595892"/>
    </source>
</evidence>